<name>A0ABN3IE85_9ACTN</name>
<evidence type="ECO:0000313" key="2">
    <source>
        <dbReference type="EMBL" id="GAA2400557.1"/>
    </source>
</evidence>
<protein>
    <submittedName>
        <fullName evidence="2">Uncharacterized protein</fullName>
    </submittedName>
</protein>
<sequence length="54" mass="5405">MWFVESNEGEASEGRTQLATGPVAPCVRVPGGAKLSPGSDGPGSGSYNGPGNRD</sequence>
<reference evidence="2 3" key="1">
    <citation type="journal article" date="2019" name="Int. J. Syst. Evol. Microbiol.">
        <title>The Global Catalogue of Microorganisms (GCM) 10K type strain sequencing project: providing services to taxonomists for standard genome sequencing and annotation.</title>
        <authorList>
            <consortium name="The Broad Institute Genomics Platform"/>
            <consortium name="The Broad Institute Genome Sequencing Center for Infectious Disease"/>
            <person name="Wu L."/>
            <person name="Ma J."/>
        </authorList>
    </citation>
    <scope>NUCLEOTIDE SEQUENCE [LARGE SCALE GENOMIC DNA]</scope>
    <source>
        <strain evidence="2 3">JCM 3325</strain>
    </source>
</reference>
<accession>A0ABN3IE85</accession>
<gene>
    <name evidence="2" type="ORF">GCM10010191_04680</name>
</gene>
<dbReference type="EMBL" id="BAAARW010000002">
    <property type="protein sequence ID" value="GAA2400557.1"/>
    <property type="molecule type" value="Genomic_DNA"/>
</dbReference>
<proteinExistence type="predicted"/>
<dbReference type="Proteomes" id="UP001501231">
    <property type="component" value="Unassembled WGS sequence"/>
</dbReference>
<evidence type="ECO:0000313" key="3">
    <source>
        <dbReference type="Proteomes" id="UP001501231"/>
    </source>
</evidence>
<comment type="caution">
    <text evidence="2">The sequence shown here is derived from an EMBL/GenBank/DDBJ whole genome shotgun (WGS) entry which is preliminary data.</text>
</comment>
<evidence type="ECO:0000256" key="1">
    <source>
        <dbReference type="SAM" id="MobiDB-lite"/>
    </source>
</evidence>
<keyword evidence="3" id="KW-1185">Reference proteome</keyword>
<feature type="region of interest" description="Disordered" evidence="1">
    <location>
        <begin position="1"/>
        <end position="54"/>
    </location>
</feature>
<organism evidence="2 3">
    <name type="scientific">Actinomadura vinacea</name>
    <dbReference type="NCBI Taxonomy" id="115336"/>
    <lineage>
        <taxon>Bacteria</taxon>
        <taxon>Bacillati</taxon>
        <taxon>Actinomycetota</taxon>
        <taxon>Actinomycetes</taxon>
        <taxon>Streptosporangiales</taxon>
        <taxon>Thermomonosporaceae</taxon>
        <taxon>Actinomadura</taxon>
    </lineage>
</organism>